<evidence type="ECO:0008006" key="3">
    <source>
        <dbReference type="Google" id="ProtNLM"/>
    </source>
</evidence>
<dbReference type="InterPro" id="IPR013783">
    <property type="entry name" value="Ig-like_fold"/>
</dbReference>
<evidence type="ECO:0000313" key="1">
    <source>
        <dbReference type="EMBL" id="AYG04268.1"/>
    </source>
</evidence>
<dbReference type="InterPro" id="IPR051922">
    <property type="entry name" value="Bact_Sporulation_Assoc"/>
</dbReference>
<keyword evidence="2" id="KW-1185">Reference proteome</keyword>
<name>A0A387BNI5_9MICO</name>
<protein>
    <recommendedName>
        <fullName evidence="3">Cell wall-binding repeat-containing protein</fullName>
    </recommendedName>
</protein>
<dbReference type="SUPFAM" id="SSF51004">
    <property type="entry name" value="C-terminal (heme d1) domain of cytochrome cd1-nitrite reductase"/>
    <property type="match status" value="1"/>
</dbReference>
<organism evidence="1 2">
    <name type="scientific">Gryllotalpicola protaetiae</name>
    <dbReference type="NCBI Taxonomy" id="2419771"/>
    <lineage>
        <taxon>Bacteria</taxon>
        <taxon>Bacillati</taxon>
        <taxon>Actinomycetota</taxon>
        <taxon>Actinomycetes</taxon>
        <taxon>Micrococcales</taxon>
        <taxon>Microbacteriaceae</taxon>
        <taxon>Gryllotalpicola</taxon>
    </lineage>
</organism>
<dbReference type="PANTHER" id="PTHR30032">
    <property type="entry name" value="N-ACETYLMURAMOYL-L-ALANINE AMIDASE-RELATED"/>
    <property type="match status" value="1"/>
</dbReference>
<dbReference type="PANTHER" id="PTHR30032:SF1">
    <property type="entry name" value="N-ACETYLMURAMOYL-L-ALANINE AMIDASE LYTC"/>
    <property type="match status" value="1"/>
</dbReference>
<dbReference type="InterPro" id="IPR015919">
    <property type="entry name" value="Cadherin-like_sf"/>
</dbReference>
<sequence>MWSTPAARRGTMNTHPRLARAPRLRRALGLAAATALAVAGLSVGVSQAALAGTGPYTVRSTFEGVGDHASPAVGSDFDYYTGELWVAGYGAGTVTVVDPSTGVMPHVIRVGTQYANQGPLDIALDQSDGLAFATRPTMNDVAVMDDADYTLLGYIPVGAGPSGIAVDSYTNLVFVTNSSDNTVSIIDEASGDVNTVSVGTDPIAVAVDGTTGTAVVSNAGSGSISVIDEKSLSVTGTIPVPVGSSSLRALAVDEARGVVFAADNADKVYSFDEASGRLTAMVPFLGTGGSATPGLSVDPATGEAFLSAGELRPIDPGTYTEHAAVNCAGPIGASSHPLEASGPSIDPYNNIVYCVNQAATTITAIQEPISLSVSGPSVGDAGTVGQQFLAQFTARGPAPVSFVITDGAVPPGVTLDSQSGVLTGVPTSSGNYEWAITATDAGSDAVTQWFGWTVLPQVNRVYGDDRFATSSAIAGQLGGAKGGTVFIASGMNYPDGLSAGPAAAANHAPVLLTAPSVLPDSVATQVSQLAPSKIVVIGGTTAIQPGVVGQLQTLAPSATITRVAGDDRFATSIAVVNEGFTSADTVYVASGLNFPDALAAGGVAGAHGDPIILVNGGASTLDPSVADELAALGTTHIDVIGGTASISAALAAALGSYGTVTRLAGADRFATAEAVNMDGYTSASTVLLASAANFPDALSASSWAGQIGAPLFLSQGSCVPDDTLTDILDLHPSKLTVIGGSAALTESVAELTPC</sequence>
<dbReference type="OrthoDB" id="3758789at2"/>
<dbReference type="SUPFAM" id="SSF49313">
    <property type="entry name" value="Cadherin-like"/>
    <property type="match status" value="1"/>
</dbReference>
<gene>
    <name evidence="1" type="ORF">D7I44_12520</name>
</gene>
<dbReference type="Pfam" id="PF05345">
    <property type="entry name" value="He_PIG"/>
    <property type="match status" value="1"/>
</dbReference>
<accession>A0A387BNI5</accession>
<dbReference type="EMBL" id="CP032624">
    <property type="protein sequence ID" value="AYG04268.1"/>
    <property type="molecule type" value="Genomic_DNA"/>
</dbReference>
<dbReference type="KEGG" id="gry:D7I44_12520"/>
<dbReference type="GO" id="GO:0005975">
    <property type="term" value="P:carbohydrate metabolic process"/>
    <property type="evidence" value="ECO:0007669"/>
    <property type="project" value="UniProtKB-ARBA"/>
</dbReference>
<dbReference type="Gene3D" id="3.40.50.12090">
    <property type="match status" value="2"/>
</dbReference>
<dbReference type="InterPro" id="IPR015943">
    <property type="entry name" value="WD40/YVTN_repeat-like_dom_sf"/>
</dbReference>
<dbReference type="Gene3D" id="2.130.10.10">
    <property type="entry name" value="YVTN repeat-like/Quinoprotein amine dehydrogenase"/>
    <property type="match status" value="1"/>
</dbReference>
<dbReference type="InterPro" id="IPR011048">
    <property type="entry name" value="Haem_d1_sf"/>
</dbReference>
<dbReference type="AlphaFoldDB" id="A0A387BNI5"/>
<dbReference type="Proteomes" id="UP000275069">
    <property type="component" value="Chromosome"/>
</dbReference>
<reference evidence="1 2" key="1">
    <citation type="submission" date="2018-09" db="EMBL/GenBank/DDBJ databases">
        <title>Genome sequencing of strain 2DFW10M-5.</title>
        <authorList>
            <person name="Heo J."/>
            <person name="Kim S.-J."/>
            <person name="Kwon S.-W."/>
        </authorList>
    </citation>
    <scope>NUCLEOTIDE SEQUENCE [LARGE SCALE GENOMIC DNA]</scope>
    <source>
        <strain evidence="1 2">2DFW10M-5</strain>
    </source>
</reference>
<dbReference type="Gene3D" id="2.60.40.10">
    <property type="entry name" value="Immunoglobulins"/>
    <property type="match status" value="1"/>
</dbReference>
<dbReference type="GO" id="GO:0016020">
    <property type="term" value="C:membrane"/>
    <property type="evidence" value="ECO:0007669"/>
    <property type="project" value="InterPro"/>
</dbReference>
<dbReference type="InterPro" id="IPR007253">
    <property type="entry name" value="Cell_wall-bd_2"/>
</dbReference>
<proteinExistence type="predicted"/>
<dbReference type="GO" id="GO:0005509">
    <property type="term" value="F:calcium ion binding"/>
    <property type="evidence" value="ECO:0007669"/>
    <property type="project" value="InterPro"/>
</dbReference>
<dbReference type="Pfam" id="PF04122">
    <property type="entry name" value="CW_binding_2"/>
    <property type="match status" value="3"/>
</dbReference>
<evidence type="ECO:0000313" key="2">
    <source>
        <dbReference type="Proteomes" id="UP000275069"/>
    </source>
</evidence>